<accession>A0ABU3S8P0</accession>
<dbReference type="Gene3D" id="2.60.120.700">
    <property type="entry name" value="Peptidase G1"/>
    <property type="match status" value="1"/>
</dbReference>
<reference evidence="1 2" key="1">
    <citation type="submission" date="2023-09" db="EMBL/GenBank/DDBJ databases">
        <title>Whole genome shotgun sequencing (WGS) of Bosea sp. ZW T0_25, isolated from stored onions (Allium cepa).</title>
        <authorList>
            <person name="Stoll D.A."/>
            <person name="Huch M."/>
        </authorList>
    </citation>
    <scope>NUCLEOTIDE SEQUENCE [LARGE SCALE GENOMIC DNA]</scope>
    <source>
        <strain evidence="1 2">ZW T0_25</strain>
    </source>
</reference>
<evidence type="ECO:0000313" key="1">
    <source>
        <dbReference type="EMBL" id="MDU0341158.1"/>
    </source>
</evidence>
<protein>
    <submittedName>
        <fullName evidence="1">G1 family glutamic endopeptidase</fullName>
    </submittedName>
</protein>
<evidence type="ECO:0000313" key="2">
    <source>
        <dbReference type="Proteomes" id="UP001254257"/>
    </source>
</evidence>
<name>A0ABU3S8P0_9HYPH</name>
<gene>
    <name evidence="1" type="ORF">RKE40_14770</name>
</gene>
<dbReference type="InterPro" id="IPR000250">
    <property type="entry name" value="Peptidase_G1"/>
</dbReference>
<dbReference type="CDD" id="cd13426">
    <property type="entry name" value="Peptidase_G1"/>
    <property type="match status" value="1"/>
</dbReference>
<dbReference type="EMBL" id="JAWDID010000020">
    <property type="protein sequence ID" value="MDU0341158.1"/>
    <property type="molecule type" value="Genomic_DNA"/>
</dbReference>
<keyword evidence="2" id="KW-1185">Reference proteome</keyword>
<dbReference type="RefSeq" id="WP_316018992.1">
    <property type="nucleotide sequence ID" value="NZ_JAWDID010000020.1"/>
</dbReference>
<comment type="caution">
    <text evidence="1">The sequence shown here is derived from an EMBL/GenBank/DDBJ whole genome shotgun (WGS) entry which is preliminary data.</text>
</comment>
<dbReference type="PANTHER" id="PTHR37536:SF1">
    <property type="entry name" value="ASPERGILLOPEPSIN, PUTAITVE (AFU_ORTHOLOGUE AFUA_7G01200)"/>
    <property type="match status" value="1"/>
</dbReference>
<proteinExistence type="predicted"/>
<dbReference type="SUPFAM" id="SSF49899">
    <property type="entry name" value="Concanavalin A-like lectins/glucanases"/>
    <property type="match status" value="1"/>
</dbReference>
<dbReference type="Pfam" id="PF01828">
    <property type="entry name" value="Peptidase_A4"/>
    <property type="match status" value="1"/>
</dbReference>
<sequence>MPPDGFNPSTEPDSQLTRYGLPTVDAMASNPKAAAFRRAFLQPLADGRPLRFVPALPTSSIAMDLFVIERTAPTTQPAQRSVNWSGGYLAARGGHRFVSVMADWVVPRVSVPPDPRATEYHSSTWIGLDGQKSYLDSSLPQIGTKQRCGEGLHGAREYYAWFQWWARGQKTEEQPLGLPVNHGDTISAIIRVFDETSVICNLRNVTQNIMLEAFRAWAPPPCRISGATAEWIMERPSPPASDGWEAYAMPVYSPFAFTGCIAESSPLGGTTLHDRDLEGARLIRMYEVIASPPGTRTISTARRVLVPEQRLELAYVAP</sequence>
<organism evidence="1 2">
    <name type="scientific">Bosea rubneri</name>
    <dbReference type="NCBI Taxonomy" id="3075434"/>
    <lineage>
        <taxon>Bacteria</taxon>
        <taxon>Pseudomonadati</taxon>
        <taxon>Pseudomonadota</taxon>
        <taxon>Alphaproteobacteria</taxon>
        <taxon>Hyphomicrobiales</taxon>
        <taxon>Boseaceae</taxon>
        <taxon>Bosea</taxon>
    </lineage>
</organism>
<dbReference type="Proteomes" id="UP001254257">
    <property type="component" value="Unassembled WGS sequence"/>
</dbReference>
<dbReference type="InterPro" id="IPR038656">
    <property type="entry name" value="Peptidase_G1_sf"/>
</dbReference>
<dbReference type="InterPro" id="IPR013320">
    <property type="entry name" value="ConA-like_dom_sf"/>
</dbReference>
<dbReference type="PANTHER" id="PTHR37536">
    <property type="entry name" value="PUTATIVE (AFU_ORTHOLOGUE AFUA_3G02970)-RELATED"/>
    <property type="match status" value="1"/>
</dbReference>